<name>A0ABS9PYW4_9MICO</name>
<proteinExistence type="predicted"/>
<evidence type="ECO:0000313" key="4">
    <source>
        <dbReference type="Proteomes" id="UP001521931"/>
    </source>
</evidence>
<feature type="coiled-coil region" evidence="1">
    <location>
        <begin position="70"/>
        <end position="111"/>
    </location>
</feature>
<evidence type="ECO:0000256" key="1">
    <source>
        <dbReference type="SAM" id="Coils"/>
    </source>
</evidence>
<reference evidence="3 4" key="1">
    <citation type="submission" date="2022-02" db="EMBL/GenBank/DDBJ databases">
        <title>Uncovering new skin microbiome diversity through culturing and metagenomics.</title>
        <authorList>
            <person name="Conlan S."/>
            <person name="Deming C."/>
            <person name="Nisc Comparative Sequencing Program N."/>
            <person name="Segre J.A."/>
        </authorList>
    </citation>
    <scope>NUCLEOTIDE SEQUENCE [LARGE SCALE GENOMIC DNA]</scope>
    <source>
        <strain evidence="3 4">ACRQZ</strain>
    </source>
</reference>
<keyword evidence="2" id="KW-0472">Membrane</keyword>
<keyword evidence="2" id="KW-0812">Transmembrane</keyword>
<organism evidence="3 4">
    <name type="scientific">Arsenicicoccus bolidensis</name>
    <dbReference type="NCBI Taxonomy" id="229480"/>
    <lineage>
        <taxon>Bacteria</taxon>
        <taxon>Bacillati</taxon>
        <taxon>Actinomycetota</taxon>
        <taxon>Actinomycetes</taxon>
        <taxon>Micrococcales</taxon>
        <taxon>Intrasporangiaceae</taxon>
        <taxon>Arsenicicoccus</taxon>
    </lineage>
</organism>
<keyword evidence="1" id="KW-0175">Coiled coil</keyword>
<sequence length="287" mass="32526">MDAKEVASYIQLLLNLGAVVGGAAVWKTYVDQLKQSVSDRESQIGFWKDRVTDLEKRSPEALEASLIARIDRYKDEIGRLSRDREDDQERLENLTNEKKSLESTLQQAQGFRQMLEMEGGEEEELTEEDERLLFGDGERDVIKIGDVGVDSGQLMITDPCYVDSEWQEIEYQDIRRYRDLYSGEHYEFRKDFDRYDRPPSGKDGGPTVNELIEAGKWVQIPNENVDATYSYAGACAVTLDTGYGELKYNLGHAGAGVAFRTAFGDGLYPVYAERRGGRIVRVYVNVG</sequence>
<keyword evidence="2" id="KW-1133">Transmembrane helix</keyword>
<protein>
    <submittedName>
        <fullName evidence="3">Uncharacterized protein</fullName>
    </submittedName>
</protein>
<dbReference type="RefSeq" id="WP_239262060.1">
    <property type="nucleotide sequence ID" value="NZ_JAKRCV010000005.1"/>
</dbReference>
<evidence type="ECO:0000313" key="3">
    <source>
        <dbReference type="EMBL" id="MCG7320815.1"/>
    </source>
</evidence>
<dbReference type="EMBL" id="JAKRCV010000005">
    <property type="protein sequence ID" value="MCG7320815.1"/>
    <property type="molecule type" value="Genomic_DNA"/>
</dbReference>
<accession>A0ABS9PYW4</accession>
<dbReference type="Proteomes" id="UP001521931">
    <property type="component" value="Unassembled WGS sequence"/>
</dbReference>
<keyword evidence="4" id="KW-1185">Reference proteome</keyword>
<gene>
    <name evidence="3" type="ORF">MHL29_02755</name>
</gene>
<feature type="transmembrane region" description="Helical" evidence="2">
    <location>
        <begin position="6"/>
        <end position="26"/>
    </location>
</feature>
<comment type="caution">
    <text evidence="3">The sequence shown here is derived from an EMBL/GenBank/DDBJ whole genome shotgun (WGS) entry which is preliminary data.</text>
</comment>
<evidence type="ECO:0000256" key="2">
    <source>
        <dbReference type="SAM" id="Phobius"/>
    </source>
</evidence>